<accession>A0AAJ0A6D9</accession>
<dbReference type="AlphaFoldDB" id="A0AAJ0A6D9"/>
<reference evidence="2" key="1">
    <citation type="submission" date="2021-06" db="EMBL/GenBank/DDBJ databases">
        <title>Comparative genomics, transcriptomics and evolutionary studies reveal genomic signatures of adaptation to plant cell wall in hemibiotrophic fungi.</title>
        <authorList>
            <consortium name="DOE Joint Genome Institute"/>
            <person name="Baroncelli R."/>
            <person name="Diaz J.F."/>
            <person name="Benocci T."/>
            <person name="Peng M."/>
            <person name="Battaglia E."/>
            <person name="Haridas S."/>
            <person name="Andreopoulos W."/>
            <person name="Labutti K."/>
            <person name="Pangilinan J."/>
            <person name="Floch G.L."/>
            <person name="Makela M.R."/>
            <person name="Henrissat B."/>
            <person name="Grigoriev I.V."/>
            <person name="Crouch J.A."/>
            <person name="De Vries R.P."/>
            <person name="Sukno S.A."/>
            <person name="Thon M.R."/>
        </authorList>
    </citation>
    <scope>NUCLEOTIDE SEQUENCE</scope>
    <source>
        <strain evidence="2">CBS 102054</strain>
    </source>
</reference>
<sequence>MLETTAHSGLVPSPQGSVYTVATSFANTVVEGDQLGRAIPQLTDMWLGGKQLGYNEPIECPYCRTIQIIRDRYHWKHHVHGDLQTYICTF</sequence>
<evidence type="ECO:0000313" key="3">
    <source>
        <dbReference type="Proteomes" id="UP001243989"/>
    </source>
</evidence>
<organism evidence="2 3">
    <name type="scientific">Colletotrichum phormii</name>
    <dbReference type="NCBI Taxonomy" id="359342"/>
    <lineage>
        <taxon>Eukaryota</taxon>
        <taxon>Fungi</taxon>
        <taxon>Dikarya</taxon>
        <taxon>Ascomycota</taxon>
        <taxon>Pezizomycotina</taxon>
        <taxon>Sordariomycetes</taxon>
        <taxon>Hypocreomycetidae</taxon>
        <taxon>Glomerellales</taxon>
        <taxon>Glomerellaceae</taxon>
        <taxon>Colletotrichum</taxon>
        <taxon>Colletotrichum acutatum species complex</taxon>
    </lineage>
</organism>
<name>A0AAJ0A6D9_9PEZI</name>
<dbReference type="EMBL" id="JAHMHQ010000001">
    <property type="protein sequence ID" value="KAK1655852.1"/>
    <property type="molecule type" value="Genomic_DNA"/>
</dbReference>
<feature type="domain" description="Oxidoreductase acuF-like C2H2 type zinc-finger" evidence="1">
    <location>
        <begin position="56"/>
        <end position="83"/>
    </location>
</feature>
<dbReference type="RefSeq" id="XP_060451896.1">
    <property type="nucleotide sequence ID" value="XM_060587172.1"/>
</dbReference>
<proteinExistence type="predicted"/>
<protein>
    <recommendedName>
        <fullName evidence="1">Oxidoreductase acuF-like C2H2 type zinc-finger domain-containing protein</fullName>
    </recommendedName>
</protein>
<evidence type="ECO:0000259" key="1">
    <source>
        <dbReference type="Pfam" id="PF26082"/>
    </source>
</evidence>
<comment type="caution">
    <text evidence="2">The sequence shown here is derived from an EMBL/GenBank/DDBJ whole genome shotgun (WGS) entry which is preliminary data.</text>
</comment>
<dbReference type="GeneID" id="85472034"/>
<dbReference type="InterPro" id="IPR058925">
    <property type="entry name" value="zf-C2H2_AcuF"/>
</dbReference>
<keyword evidence="3" id="KW-1185">Reference proteome</keyword>
<dbReference type="Pfam" id="PF26082">
    <property type="entry name" value="zf-C2H2_AcuF"/>
    <property type="match status" value="1"/>
</dbReference>
<gene>
    <name evidence="2" type="ORF">BDP81DRAFT_388736</name>
</gene>
<dbReference type="Proteomes" id="UP001243989">
    <property type="component" value="Unassembled WGS sequence"/>
</dbReference>
<evidence type="ECO:0000313" key="2">
    <source>
        <dbReference type="EMBL" id="KAK1655852.1"/>
    </source>
</evidence>